<dbReference type="AlphaFoldDB" id="A0A2T2N5H6"/>
<keyword evidence="3" id="KW-0479">Metal-binding</keyword>
<protein>
    <submittedName>
        <fullName evidence="8">Alcohol dehydrogenase</fullName>
    </submittedName>
</protein>
<dbReference type="Proteomes" id="UP000240883">
    <property type="component" value="Unassembled WGS sequence"/>
</dbReference>
<evidence type="ECO:0000256" key="6">
    <source>
        <dbReference type="ARBA" id="ARBA00023027"/>
    </source>
</evidence>
<evidence type="ECO:0000256" key="4">
    <source>
        <dbReference type="ARBA" id="ARBA00022833"/>
    </source>
</evidence>
<feature type="domain" description="Enoyl reductase (ER)" evidence="7">
    <location>
        <begin position="23"/>
        <end position="349"/>
    </location>
</feature>
<keyword evidence="6" id="KW-0520">NAD</keyword>
<evidence type="ECO:0000256" key="3">
    <source>
        <dbReference type="ARBA" id="ARBA00022723"/>
    </source>
</evidence>
<dbReference type="FunFam" id="3.40.50.720:FF:000039">
    <property type="entry name" value="Alcohol dehydrogenase AdhP"/>
    <property type="match status" value="1"/>
</dbReference>
<dbReference type="GO" id="GO:0005737">
    <property type="term" value="C:cytoplasm"/>
    <property type="evidence" value="ECO:0007669"/>
    <property type="project" value="TreeGrafter"/>
</dbReference>
<dbReference type="SUPFAM" id="SSF51735">
    <property type="entry name" value="NAD(P)-binding Rossmann-fold domains"/>
    <property type="match status" value="1"/>
</dbReference>
<name>A0A2T2N5H6_CORCC</name>
<dbReference type="OrthoDB" id="256333at2759"/>
<dbReference type="InterPro" id="IPR036291">
    <property type="entry name" value="NAD(P)-bd_dom_sf"/>
</dbReference>
<dbReference type="GO" id="GO:0004022">
    <property type="term" value="F:alcohol dehydrogenase (NAD+) activity"/>
    <property type="evidence" value="ECO:0007669"/>
    <property type="project" value="TreeGrafter"/>
</dbReference>
<organism evidence="8 9">
    <name type="scientific">Corynespora cassiicola Philippines</name>
    <dbReference type="NCBI Taxonomy" id="1448308"/>
    <lineage>
        <taxon>Eukaryota</taxon>
        <taxon>Fungi</taxon>
        <taxon>Dikarya</taxon>
        <taxon>Ascomycota</taxon>
        <taxon>Pezizomycotina</taxon>
        <taxon>Dothideomycetes</taxon>
        <taxon>Pleosporomycetidae</taxon>
        <taxon>Pleosporales</taxon>
        <taxon>Corynesporascaceae</taxon>
        <taxon>Corynespora</taxon>
    </lineage>
</organism>
<dbReference type="SMART" id="SM00829">
    <property type="entry name" value="PKS_ER"/>
    <property type="match status" value="1"/>
</dbReference>
<dbReference type="InterPro" id="IPR013154">
    <property type="entry name" value="ADH-like_N"/>
</dbReference>
<dbReference type="InterPro" id="IPR011032">
    <property type="entry name" value="GroES-like_sf"/>
</dbReference>
<evidence type="ECO:0000256" key="2">
    <source>
        <dbReference type="ARBA" id="ARBA00008072"/>
    </source>
</evidence>
<reference evidence="8 9" key="1">
    <citation type="journal article" date="2018" name="Front. Microbiol.">
        <title>Genome-Wide Analysis of Corynespora cassiicola Leaf Fall Disease Putative Effectors.</title>
        <authorList>
            <person name="Lopez D."/>
            <person name="Ribeiro S."/>
            <person name="Label P."/>
            <person name="Fumanal B."/>
            <person name="Venisse J.S."/>
            <person name="Kohler A."/>
            <person name="de Oliveira R.R."/>
            <person name="Labutti K."/>
            <person name="Lipzen A."/>
            <person name="Lail K."/>
            <person name="Bauer D."/>
            <person name="Ohm R.A."/>
            <person name="Barry K.W."/>
            <person name="Spatafora J."/>
            <person name="Grigoriev I.V."/>
            <person name="Martin F.M."/>
            <person name="Pujade-Renaud V."/>
        </authorList>
    </citation>
    <scope>NUCLEOTIDE SEQUENCE [LARGE SCALE GENOMIC DNA]</scope>
    <source>
        <strain evidence="8 9">Philippines</strain>
    </source>
</reference>
<dbReference type="Gene3D" id="3.90.180.10">
    <property type="entry name" value="Medium-chain alcohol dehydrogenases, catalytic domain"/>
    <property type="match status" value="1"/>
</dbReference>
<evidence type="ECO:0000256" key="1">
    <source>
        <dbReference type="ARBA" id="ARBA00001947"/>
    </source>
</evidence>
<proteinExistence type="inferred from homology"/>
<keyword evidence="4" id="KW-0862">Zinc</keyword>
<dbReference type="STRING" id="1448308.A0A2T2N5H6"/>
<dbReference type="EMBL" id="KZ678148">
    <property type="protein sequence ID" value="PSN60664.1"/>
    <property type="molecule type" value="Genomic_DNA"/>
</dbReference>
<accession>A0A2T2N5H6</accession>
<sequence length="357" mass="37776">MASKVPDQMQAAQVVEVGKPYKINQVAVPKDLAEHDLLLKVAVASLCHTDFMVRDGVFGTNFPRTGSHEGAGTVIAVGSSVRDFKVGDRVMAGLNYGTCGTCFDCLHPDDFHQYCTSSGGALGISRDGFFAEYARVDSRTSARMPDAVSFETAAPLACAGCTVYRGILQADVKKGEWLAIVGSGGGLGHLGVKFAKALGLNVVGVDARDEGLELTKRAGADVIVDARIGNKEAVQEVKKITNGEGVTATVNVSDANSAAATSCAITKMHGTVIQLAQPENVSIPFPELIFRDIRIRGSVISTPKEARQMLDVVAEHGISVETNAFNGLGEVERLVELEEGGKMKGKGILIMDPEQLR</sequence>
<evidence type="ECO:0000259" key="7">
    <source>
        <dbReference type="SMART" id="SM00829"/>
    </source>
</evidence>
<evidence type="ECO:0000313" key="8">
    <source>
        <dbReference type="EMBL" id="PSN60664.1"/>
    </source>
</evidence>
<dbReference type="PANTHER" id="PTHR42940:SF8">
    <property type="entry name" value="VACUOLAR PROTEIN SORTING-ASSOCIATED PROTEIN 11"/>
    <property type="match status" value="1"/>
</dbReference>
<dbReference type="Gene3D" id="3.40.50.720">
    <property type="entry name" value="NAD(P)-binding Rossmann-like Domain"/>
    <property type="match status" value="1"/>
</dbReference>
<dbReference type="InterPro" id="IPR013149">
    <property type="entry name" value="ADH-like_C"/>
</dbReference>
<dbReference type="GO" id="GO:0046872">
    <property type="term" value="F:metal ion binding"/>
    <property type="evidence" value="ECO:0007669"/>
    <property type="project" value="UniProtKB-KW"/>
</dbReference>
<keyword evidence="5" id="KW-0560">Oxidoreductase</keyword>
<dbReference type="Pfam" id="PF00107">
    <property type="entry name" value="ADH_zinc_N"/>
    <property type="match status" value="1"/>
</dbReference>
<comment type="cofactor">
    <cofactor evidence="1">
        <name>Zn(2+)</name>
        <dbReference type="ChEBI" id="CHEBI:29105"/>
    </cofactor>
</comment>
<dbReference type="InterPro" id="IPR020843">
    <property type="entry name" value="ER"/>
</dbReference>
<dbReference type="Pfam" id="PF08240">
    <property type="entry name" value="ADH_N"/>
    <property type="match status" value="1"/>
</dbReference>
<keyword evidence="9" id="KW-1185">Reference proteome</keyword>
<evidence type="ECO:0000313" key="9">
    <source>
        <dbReference type="Proteomes" id="UP000240883"/>
    </source>
</evidence>
<dbReference type="PANTHER" id="PTHR42940">
    <property type="entry name" value="ALCOHOL DEHYDROGENASE 1-RELATED"/>
    <property type="match status" value="1"/>
</dbReference>
<comment type="similarity">
    <text evidence="2">Belongs to the zinc-containing alcohol dehydrogenase family.</text>
</comment>
<evidence type="ECO:0000256" key="5">
    <source>
        <dbReference type="ARBA" id="ARBA00023002"/>
    </source>
</evidence>
<dbReference type="SUPFAM" id="SSF50129">
    <property type="entry name" value="GroES-like"/>
    <property type="match status" value="1"/>
</dbReference>
<gene>
    <name evidence="8" type="ORF">BS50DRAFT_579193</name>
</gene>